<reference evidence="7" key="1">
    <citation type="submission" date="2010-08" db="EMBL/GenBank/DDBJ databases">
        <authorList>
            <person name="Muzny D."/>
            <person name="Qin X."/>
            <person name="Buhay C."/>
            <person name="Dugan-Rocha S."/>
            <person name="Ding Y."/>
            <person name="Chen G."/>
            <person name="Hawes A."/>
            <person name="Holder M."/>
            <person name="Jhangiani S."/>
            <person name="Johnson A."/>
            <person name="Khan Z."/>
            <person name="Li Z."/>
            <person name="Liu W."/>
            <person name="Liu X."/>
            <person name="Perez L."/>
            <person name="Shen H."/>
            <person name="Wang Q."/>
            <person name="Watt J."/>
            <person name="Xi L."/>
            <person name="Xin Y."/>
            <person name="Zhou J."/>
            <person name="Deng J."/>
            <person name="Jiang H."/>
            <person name="Liu Y."/>
            <person name="Qu J."/>
            <person name="Song X.-Z."/>
            <person name="Zhang L."/>
            <person name="Villasana D."/>
            <person name="Johnson A."/>
            <person name="Liu J."/>
            <person name="Liyanage D."/>
            <person name="Lorensuhewa L."/>
            <person name="Robinson T."/>
            <person name="Song A."/>
            <person name="Song B.-B."/>
            <person name="Dinh H."/>
            <person name="Thornton R."/>
            <person name="Coyle M."/>
            <person name="Francisco L."/>
            <person name="Jackson L."/>
            <person name="Javaid M."/>
            <person name="Korchina V."/>
            <person name="Kovar C."/>
            <person name="Mata R."/>
            <person name="Mathew T."/>
            <person name="Ngo R."/>
            <person name="Nguyen L."/>
            <person name="Nguyen N."/>
            <person name="Okwuonu G."/>
            <person name="Ongeri F."/>
            <person name="Pham C."/>
            <person name="Simmons D."/>
            <person name="Wilczek-Boney K."/>
            <person name="Hale W."/>
            <person name="Jakkamsetti A."/>
            <person name="Pham P."/>
            <person name="Ruth R."/>
            <person name="San Lucas F."/>
            <person name="Warren J."/>
            <person name="Zhang J."/>
            <person name="Zhao Z."/>
            <person name="Zhou C."/>
            <person name="Zhu D."/>
            <person name="Lee S."/>
            <person name="Bess C."/>
            <person name="Blankenburg K."/>
            <person name="Forbes L."/>
            <person name="Fu Q."/>
            <person name="Gubbala S."/>
            <person name="Hirani K."/>
            <person name="Jayaseelan J.C."/>
            <person name="Lara F."/>
            <person name="Munidasa M."/>
            <person name="Palculict T."/>
            <person name="Patil S."/>
            <person name="Pu L.-L."/>
            <person name="Saada N."/>
            <person name="Tang L."/>
            <person name="Weissenberger G."/>
            <person name="Zhu Y."/>
            <person name="Hemphill L."/>
            <person name="Shang Y."/>
            <person name="Youmans B."/>
            <person name="Ayvaz T."/>
            <person name="Ross M."/>
            <person name="Santibanez J."/>
            <person name="Aqrawi P."/>
            <person name="Gross S."/>
            <person name="Joshi V."/>
            <person name="Fowler G."/>
            <person name="Nazareth L."/>
            <person name="Reid J."/>
            <person name="Worley K."/>
            <person name="Petrosino J."/>
            <person name="Highlander S."/>
            <person name="Gibbs R."/>
        </authorList>
    </citation>
    <scope>NUCLEOTIDE SEQUENCE [LARGE SCALE GENOMIC DNA]</scope>
    <source>
        <strain evidence="7">DSM 15272</strain>
    </source>
</reference>
<proteinExistence type="inferred from homology"/>
<dbReference type="SMART" id="SM00470">
    <property type="entry name" value="ParB"/>
    <property type="match status" value="1"/>
</dbReference>
<keyword evidence="2" id="KW-0489">Methyltransferase</keyword>
<evidence type="ECO:0000313" key="8">
    <source>
        <dbReference type="Proteomes" id="UP000003111"/>
    </source>
</evidence>
<feature type="domain" description="ParB-like N-terminal" evidence="6">
    <location>
        <begin position="6"/>
        <end position="91"/>
    </location>
</feature>
<evidence type="ECO:0000256" key="5">
    <source>
        <dbReference type="SAM" id="MobiDB-lite"/>
    </source>
</evidence>
<dbReference type="CDD" id="cd02440">
    <property type="entry name" value="AdoMet_MTases"/>
    <property type="match status" value="1"/>
</dbReference>
<dbReference type="InterPro" id="IPR002941">
    <property type="entry name" value="DNA_methylase_N4/N6"/>
</dbReference>
<dbReference type="PROSITE" id="PS00092">
    <property type="entry name" value="N6_MTASE"/>
    <property type="match status" value="1"/>
</dbReference>
<dbReference type="Gene3D" id="3.90.1530.30">
    <property type="match status" value="1"/>
</dbReference>
<accession>E2S845</accession>
<dbReference type="SUPFAM" id="SSF53335">
    <property type="entry name" value="S-adenosyl-L-methionine-dependent methyltransferases"/>
    <property type="match status" value="1"/>
</dbReference>
<dbReference type="EMBL" id="ACLF03000002">
    <property type="protein sequence ID" value="EFQ84350.1"/>
    <property type="molecule type" value="Genomic_DNA"/>
</dbReference>
<dbReference type="GO" id="GO:0008170">
    <property type="term" value="F:N-methyltransferase activity"/>
    <property type="evidence" value="ECO:0007669"/>
    <property type="project" value="InterPro"/>
</dbReference>
<dbReference type="GO" id="GO:0007059">
    <property type="term" value="P:chromosome segregation"/>
    <property type="evidence" value="ECO:0007669"/>
    <property type="project" value="TreeGrafter"/>
</dbReference>
<evidence type="ECO:0000256" key="2">
    <source>
        <dbReference type="ARBA" id="ARBA00022603"/>
    </source>
</evidence>
<evidence type="ECO:0000313" key="7">
    <source>
        <dbReference type="EMBL" id="EFQ84350.1"/>
    </source>
</evidence>
<evidence type="ECO:0000256" key="3">
    <source>
        <dbReference type="ARBA" id="ARBA00022679"/>
    </source>
</evidence>
<dbReference type="InterPro" id="IPR002052">
    <property type="entry name" value="DNA_methylase_N6_adenine_CS"/>
</dbReference>
<dbReference type="SUPFAM" id="SSF110849">
    <property type="entry name" value="ParB/Sulfiredoxin"/>
    <property type="match status" value="1"/>
</dbReference>
<dbReference type="AlphaFoldDB" id="E2S845"/>
<dbReference type="GO" id="GO:0045881">
    <property type="term" value="P:positive regulation of sporulation resulting in formation of a cellular spore"/>
    <property type="evidence" value="ECO:0007669"/>
    <property type="project" value="TreeGrafter"/>
</dbReference>
<gene>
    <name evidence="7" type="ORF">HMPREF0063_10202</name>
</gene>
<dbReference type="EC" id="2.1.1.-" evidence="4"/>
<comment type="caution">
    <text evidence="7">The sequence shown here is derived from an EMBL/GenBank/DDBJ whole genome shotgun (WGS) entry which is preliminary data.</text>
</comment>
<dbReference type="GO" id="GO:0032259">
    <property type="term" value="P:methylation"/>
    <property type="evidence" value="ECO:0007669"/>
    <property type="project" value="UniProtKB-KW"/>
</dbReference>
<dbReference type="InterPro" id="IPR036086">
    <property type="entry name" value="ParB/Sulfiredoxin_sf"/>
</dbReference>
<evidence type="ECO:0000256" key="4">
    <source>
        <dbReference type="RuleBase" id="RU362026"/>
    </source>
</evidence>
<dbReference type="Gene3D" id="3.40.50.150">
    <property type="entry name" value="Vaccinia Virus protein VP39"/>
    <property type="match status" value="1"/>
</dbReference>
<dbReference type="Proteomes" id="UP000003111">
    <property type="component" value="Unassembled WGS sequence"/>
</dbReference>
<dbReference type="InterPro" id="IPR001091">
    <property type="entry name" value="RM_Methyltransferase"/>
</dbReference>
<dbReference type="Gene3D" id="1.10.10.2830">
    <property type="match status" value="1"/>
</dbReference>
<dbReference type="CDD" id="cd16404">
    <property type="entry name" value="pNOB8_ParB_N_like"/>
    <property type="match status" value="1"/>
</dbReference>
<dbReference type="InterPro" id="IPR050336">
    <property type="entry name" value="Chromosome_partition/occlusion"/>
</dbReference>
<keyword evidence="8" id="KW-1185">Reference proteome</keyword>
<feature type="region of interest" description="Disordered" evidence="5">
    <location>
        <begin position="415"/>
        <end position="434"/>
    </location>
</feature>
<dbReference type="HOGENOM" id="CLU_631113_0_0_11"/>
<dbReference type="PRINTS" id="PR00508">
    <property type="entry name" value="S21N4MTFRASE"/>
</dbReference>
<dbReference type="Pfam" id="PF01555">
    <property type="entry name" value="N6_N4_Mtase"/>
    <property type="match status" value="1"/>
</dbReference>
<dbReference type="InterPro" id="IPR029063">
    <property type="entry name" value="SAM-dependent_MTases_sf"/>
</dbReference>
<evidence type="ECO:0000259" key="6">
    <source>
        <dbReference type="SMART" id="SM00470"/>
    </source>
</evidence>
<dbReference type="eggNOG" id="COG1475">
    <property type="taxonomic scope" value="Bacteria"/>
</dbReference>
<dbReference type="eggNOG" id="COG2189">
    <property type="taxonomic scope" value="Bacteria"/>
</dbReference>
<dbReference type="STRING" id="585531.HMPREF0063_10202"/>
<organism evidence="7 8">
    <name type="scientific">Aeromicrobium marinum DSM 15272</name>
    <dbReference type="NCBI Taxonomy" id="585531"/>
    <lineage>
        <taxon>Bacteria</taxon>
        <taxon>Bacillati</taxon>
        <taxon>Actinomycetota</taxon>
        <taxon>Actinomycetes</taxon>
        <taxon>Propionibacteriales</taxon>
        <taxon>Nocardioidaceae</taxon>
        <taxon>Aeromicrobium</taxon>
    </lineage>
</organism>
<dbReference type="OrthoDB" id="9773060at2"/>
<dbReference type="PANTHER" id="PTHR33375">
    <property type="entry name" value="CHROMOSOME-PARTITIONING PROTEIN PARB-RELATED"/>
    <property type="match status" value="1"/>
</dbReference>
<evidence type="ECO:0000256" key="1">
    <source>
        <dbReference type="ARBA" id="ARBA00006594"/>
    </source>
</evidence>
<name>E2S845_9ACTN</name>
<dbReference type="InterPro" id="IPR003115">
    <property type="entry name" value="ParB_N"/>
</dbReference>
<dbReference type="GO" id="GO:0005694">
    <property type="term" value="C:chromosome"/>
    <property type="evidence" value="ECO:0007669"/>
    <property type="project" value="TreeGrafter"/>
</dbReference>
<dbReference type="GO" id="GO:0003677">
    <property type="term" value="F:DNA binding"/>
    <property type="evidence" value="ECO:0007669"/>
    <property type="project" value="InterPro"/>
</dbReference>
<protein>
    <recommendedName>
        <fullName evidence="4">Methyltransferase</fullName>
        <ecNumber evidence="4">2.1.1.-</ecNumber>
    </recommendedName>
</protein>
<dbReference type="PANTHER" id="PTHR33375:SF1">
    <property type="entry name" value="CHROMOSOME-PARTITIONING PROTEIN PARB-RELATED"/>
    <property type="match status" value="1"/>
</dbReference>
<comment type="similarity">
    <text evidence="1 4">Belongs to the N(4)/N(6)-methyltransferase family.</text>
</comment>
<sequence>MREDQAMSPPEESAPYQLLPPLTPTEFEALKADIQARGVQVAIEFDEHGNVLDGHHRLRACREIGLKRFPRVVRAGMTDDEKREHALALNAHRRHLTRADRRRLVADLRELGWSIRRIAAATSTSVGTVTADLSVVQIRTPGVVVGSDGKQYKASRPRRPTSVLVTTERQQQAASEALVALGERAPAAHTDLRRLERLRRDQRSAEARQASRDASRPLIGGAEIRHCSIRDLTIPPGAVSLVLTDPPYSGADVQAGIYRDLAEFAGRVLAPGGWLVAYSPTMFLPQVLTDLSTSGLTYWWQYVIVFPQHPVQQRTRALASAYRSVVVFRQPGDTSLPAFTVDVLPGAGRAKDTSHPWQQAAGETRPLIEALTEPGDFVVDPFCGTGSFGLDATGLGRRFIGADIDAGHVDLARSRLADGSAGPSRRTTDEPAGR</sequence>
<keyword evidence="3" id="KW-0808">Transferase</keyword>